<name>K0RQ36_THAOC</name>
<proteinExistence type="predicted"/>
<sequence length="216" mass="24638">MPSRKKAQGRRNRARKEAIRTAELRTLWEPLALYSRSNHVAIPCEHTLTSPPEIPLEGPAVSFMNHIAGEGFFSKKAQFLNESAVDTCFKSVAPFPDVWKEDKERALAIDLLLRFLRNLFVHDPAVEGEYWFHQYRHNEPKVQVNNVVVYGLTQWHRNEQNGRFRDSPTSKLALLIKSAGRNINNAPKTAVGVDDSTDSQMSESDQQFGEYAMHMS</sequence>
<feature type="compositionally biased region" description="Polar residues" evidence="1">
    <location>
        <begin position="198"/>
        <end position="207"/>
    </location>
</feature>
<evidence type="ECO:0000256" key="1">
    <source>
        <dbReference type="SAM" id="MobiDB-lite"/>
    </source>
</evidence>
<comment type="caution">
    <text evidence="2">The sequence shown here is derived from an EMBL/GenBank/DDBJ whole genome shotgun (WGS) entry which is preliminary data.</text>
</comment>
<evidence type="ECO:0000313" key="3">
    <source>
        <dbReference type="Proteomes" id="UP000266841"/>
    </source>
</evidence>
<gene>
    <name evidence="2" type="ORF">THAOC_32371</name>
</gene>
<accession>K0RQ36</accession>
<keyword evidence="3" id="KW-1185">Reference proteome</keyword>
<protein>
    <submittedName>
        <fullName evidence="2">Uncharacterized protein</fullName>
    </submittedName>
</protein>
<dbReference type="EMBL" id="AGNL01045398">
    <property type="protein sequence ID" value="EJK48802.1"/>
    <property type="molecule type" value="Genomic_DNA"/>
</dbReference>
<organism evidence="2 3">
    <name type="scientific">Thalassiosira oceanica</name>
    <name type="common">Marine diatom</name>
    <dbReference type="NCBI Taxonomy" id="159749"/>
    <lineage>
        <taxon>Eukaryota</taxon>
        <taxon>Sar</taxon>
        <taxon>Stramenopiles</taxon>
        <taxon>Ochrophyta</taxon>
        <taxon>Bacillariophyta</taxon>
        <taxon>Coscinodiscophyceae</taxon>
        <taxon>Thalassiosirophycidae</taxon>
        <taxon>Thalassiosirales</taxon>
        <taxon>Thalassiosiraceae</taxon>
        <taxon>Thalassiosira</taxon>
    </lineage>
</organism>
<dbReference type="Proteomes" id="UP000266841">
    <property type="component" value="Unassembled WGS sequence"/>
</dbReference>
<feature type="region of interest" description="Disordered" evidence="1">
    <location>
        <begin position="186"/>
        <end position="216"/>
    </location>
</feature>
<dbReference type="AlphaFoldDB" id="K0RQ36"/>
<reference evidence="2 3" key="1">
    <citation type="journal article" date="2012" name="Genome Biol.">
        <title>Genome and low-iron response of an oceanic diatom adapted to chronic iron limitation.</title>
        <authorList>
            <person name="Lommer M."/>
            <person name="Specht M."/>
            <person name="Roy A.S."/>
            <person name="Kraemer L."/>
            <person name="Andreson R."/>
            <person name="Gutowska M.A."/>
            <person name="Wolf J."/>
            <person name="Bergner S.V."/>
            <person name="Schilhabel M.B."/>
            <person name="Klostermeier U.C."/>
            <person name="Beiko R.G."/>
            <person name="Rosenstiel P."/>
            <person name="Hippler M."/>
            <person name="Laroche J."/>
        </authorList>
    </citation>
    <scope>NUCLEOTIDE SEQUENCE [LARGE SCALE GENOMIC DNA]</scope>
    <source>
        <strain evidence="2 3">CCMP1005</strain>
    </source>
</reference>
<evidence type="ECO:0000313" key="2">
    <source>
        <dbReference type="EMBL" id="EJK48802.1"/>
    </source>
</evidence>